<accession>T0RWJ2</accession>
<dbReference type="AlphaFoldDB" id="T0RWJ2"/>
<evidence type="ECO:0000313" key="2">
    <source>
        <dbReference type="Proteomes" id="UP000030762"/>
    </source>
</evidence>
<keyword evidence="2" id="KW-1185">Reference proteome</keyword>
<dbReference type="OMA" id="AMELHFI"/>
<reference evidence="1 2" key="1">
    <citation type="submission" date="2012-04" db="EMBL/GenBank/DDBJ databases">
        <title>The Genome Sequence of Saprolegnia declina VS20.</title>
        <authorList>
            <consortium name="The Broad Institute Genome Sequencing Platform"/>
            <person name="Russ C."/>
            <person name="Nusbaum C."/>
            <person name="Tyler B."/>
            <person name="van West P."/>
            <person name="Dieguez-Uribeondo J."/>
            <person name="de Bruijn I."/>
            <person name="Tripathy S."/>
            <person name="Jiang R."/>
            <person name="Young S.K."/>
            <person name="Zeng Q."/>
            <person name="Gargeya S."/>
            <person name="Fitzgerald M."/>
            <person name="Haas B."/>
            <person name="Abouelleil A."/>
            <person name="Alvarado L."/>
            <person name="Arachchi H.M."/>
            <person name="Berlin A."/>
            <person name="Chapman S.B."/>
            <person name="Goldberg J."/>
            <person name="Griggs A."/>
            <person name="Gujja S."/>
            <person name="Hansen M."/>
            <person name="Howarth C."/>
            <person name="Imamovic A."/>
            <person name="Larimer J."/>
            <person name="McCowen C."/>
            <person name="Montmayeur A."/>
            <person name="Murphy C."/>
            <person name="Neiman D."/>
            <person name="Pearson M."/>
            <person name="Priest M."/>
            <person name="Roberts A."/>
            <person name="Saif S."/>
            <person name="Shea T."/>
            <person name="Sisk P."/>
            <person name="Sykes S."/>
            <person name="Wortman J."/>
            <person name="Nusbaum C."/>
            <person name="Birren B."/>
        </authorList>
    </citation>
    <scope>NUCLEOTIDE SEQUENCE [LARGE SCALE GENOMIC DNA]</scope>
    <source>
        <strain evidence="1 2">VS20</strain>
    </source>
</reference>
<gene>
    <name evidence="1" type="ORF">SDRG_05712</name>
</gene>
<dbReference type="VEuPathDB" id="FungiDB:SDRG_05712"/>
<proteinExistence type="predicted"/>
<dbReference type="OrthoDB" id="75917at2759"/>
<organism evidence="1 2">
    <name type="scientific">Saprolegnia diclina (strain VS20)</name>
    <dbReference type="NCBI Taxonomy" id="1156394"/>
    <lineage>
        <taxon>Eukaryota</taxon>
        <taxon>Sar</taxon>
        <taxon>Stramenopiles</taxon>
        <taxon>Oomycota</taxon>
        <taxon>Saprolegniomycetes</taxon>
        <taxon>Saprolegniales</taxon>
        <taxon>Saprolegniaceae</taxon>
        <taxon>Saprolegnia</taxon>
    </lineage>
</organism>
<dbReference type="RefSeq" id="XP_008609664.1">
    <property type="nucleotide sequence ID" value="XM_008611442.1"/>
</dbReference>
<dbReference type="GeneID" id="19946439"/>
<dbReference type="Proteomes" id="UP000030762">
    <property type="component" value="Unassembled WGS sequence"/>
</dbReference>
<sequence length="162" mass="18108">MALTGCTFTADDIAFLCEIPFLRPRDEVASSLFPLTEYDADDIDALLPPLADEDDAMLENGDAIDVIEDEAVARIDDLEGAMELHFIEGPSYDVGAIFDLLDRLPTLFEDQRRCSYRNGKCRQPCSRKRSGAFYKMCPDHRVAAVRNHKKALAKRLAKVPLA</sequence>
<name>T0RWJ2_SAPDV</name>
<evidence type="ECO:0000313" key="1">
    <source>
        <dbReference type="EMBL" id="EQC36883.1"/>
    </source>
</evidence>
<dbReference type="InParanoid" id="T0RWJ2"/>
<protein>
    <submittedName>
        <fullName evidence="1">Uncharacterized protein</fullName>
    </submittedName>
</protein>
<dbReference type="EMBL" id="JH767146">
    <property type="protein sequence ID" value="EQC36883.1"/>
    <property type="molecule type" value="Genomic_DNA"/>
</dbReference>